<dbReference type="Pfam" id="PF07317">
    <property type="entry name" value="PilZN"/>
    <property type="match status" value="1"/>
</dbReference>
<dbReference type="InterPro" id="IPR009926">
    <property type="entry name" value="T3SS_YcgR_PilZN"/>
</dbReference>
<organism evidence="7 8">
    <name type="scientific">Iodobacter ciconiae</name>
    <dbReference type="NCBI Taxonomy" id="2496266"/>
    <lineage>
        <taxon>Bacteria</taxon>
        <taxon>Pseudomonadati</taxon>
        <taxon>Pseudomonadota</taxon>
        <taxon>Betaproteobacteria</taxon>
        <taxon>Neisseriales</taxon>
        <taxon>Chitinibacteraceae</taxon>
        <taxon>Iodobacter</taxon>
    </lineage>
</organism>
<evidence type="ECO:0000259" key="5">
    <source>
        <dbReference type="Pfam" id="PF07238"/>
    </source>
</evidence>
<gene>
    <name evidence="4" type="primary">ycgR</name>
    <name evidence="7" type="ORF">EJO50_15250</name>
</gene>
<dbReference type="RefSeq" id="WP_125975587.1">
    <property type="nucleotide sequence ID" value="NZ_CP034433.1"/>
</dbReference>
<dbReference type="InterPro" id="IPR023787">
    <property type="entry name" value="T3SS_YcgR"/>
</dbReference>
<accession>A0A3S8ZWA2</accession>
<protein>
    <recommendedName>
        <fullName evidence="4">Flagellar brake protein YcgR</fullName>
    </recommendedName>
    <alternativeName>
        <fullName evidence="4">Cyclic di-GMP binding protein YcgR</fullName>
    </alternativeName>
</protein>
<dbReference type="GO" id="GO:0009425">
    <property type="term" value="C:bacterial-type flagellum basal body"/>
    <property type="evidence" value="ECO:0007669"/>
    <property type="project" value="UniProtKB-SubCell"/>
</dbReference>
<dbReference type="Gene3D" id="2.30.110.10">
    <property type="entry name" value="Electron Transport, Fmn-binding Protein, Chain A"/>
    <property type="match status" value="1"/>
</dbReference>
<dbReference type="Pfam" id="PF07238">
    <property type="entry name" value="PilZ"/>
    <property type="match status" value="1"/>
</dbReference>
<comment type="subunit">
    <text evidence="4">Monomer. Interacts with the flagellar basal bodies.</text>
</comment>
<dbReference type="KEGG" id="iod:EJO50_15250"/>
<feature type="domain" description="Type III secretion system flagellar brake protein YcgR PilZN" evidence="6">
    <location>
        <begin position="18"/>
        <end position="118"/>
    </location>
</feature>
<dbReference type="GO" id="GO:0035438">
    <property type="term" value="F:cyclic-di-GMP binding"/>
    <property type="evidence" value="ECO:0007669"/>
    <property type="project" value="UniProtKB-UniRule"/>
</dbReference>
<comment type="subcellular location">
    <subcellularLocation>
        <location evidence="4">Bacterial flagellum basal body</location>
    </subcellularLocation>
</comment>
<evidence type="ECO:0000313" key="8">
    <source>
        <dbReference type="Proteomes" id="UP000282438"/>
    </source>
</evidence>
<keyword evidence="3 4" id="KW-0975">Bacterial flagellum</keyword>
<evidence type="ECO:0000313" key="7">
    <source>
        <dbReference type="EMBL" id="AZN37704.1"/>
    </source>
</evidence>
<name>A0A3S8ZWA2_9NEIS</name>
<dbReference type="InterPro" id="IPR009875">
    <property type="entry name" value="PilZ_domain"/>
</dbReference>
<dbReference type="GO" id="GO:0071973">
    <property type="term" value="P:bacterial-type flagellum-dependent cell motility"/>
    <property type="evidence" value="ECO:0007669"/>
    <property type="project" value="UniProtKB-UniRule"/>
</dbReference>
<dbReference type="Proteomes" id="UP000282438">
    <property type="component" value="Chromosome"/>
</dbReference>
<dbReference type="EMBL" id="CP034433">
    <property type="protein sequence ID" value="AZN37704.1"/>
    <property type="molecule type" value="Genomic_DNA"/>
</dbReference>
<keyword evidence="2 4" id="KW-0547">Nucleotide-binding</keyword>
<evidence type="ECO:0000256" key="2">
    <source>
        <dbReference type="ARBA" id="ARBA00022741"/>
    </source>
</evidence>
<comment type="similarity">
    <text evidence="4">Belongs to the YcgR family.</text>
</comment>
<dbReference type="OrthoDB" id="5572581at2"/>
<evidence type="ECO:0000256" key="3">
    <source>
        <dbReference type="ARBA" id="ARBA00023143"/>
    </source>
</evidence>
<evidence type="ECO:0000259" key="6">
    <source>
        <dbReference type="Pfam" id="PF07317"/>
    </source>
</evidence>
<dbReference type="GO" id="GO:0071945">
    <property type="term" value="P:regulation of bacterial-type flagellum-dependent cell motility by regulation of motor speed"/>
    <property type="evidence" value="ECO:0007669"/>
    <property type="project" value="UniProtKB-UniRule"/>
</dbReference>
<keyword evidence="8" id="KW-1185">Reference proteome</keyword>
<evidence type="ECO:0000256" key="1">
    <source>
        <dbReference type="ARBA" id="ARBA00022636"/>
    </source>
</evidence>
<feature type="domain" description="PilZ" evidence="5">
    <location>
        <begin position="125"/>
        <end position="237"/>
    </location>
</feature>
<dbReference type="HAMAP" id="MF_01457">
    <property type="entry name" value="YcgR"/>
    <property type="match status" value="1"/>
</dbReference>
<reference evidence="7 8" key="1">
    <citation type="submission" date="2018-12" db="EMBL/GenBank/DDBJ databases">
        <title>Complete genome sequence of Iodobacter sp. H11R3.</title>
        <authorList>
            <person name="Bae J.-W."/>
        </authorList>
    </citation>
    <scope>NUCLEOTIDE SEQUENCE [LARGE SCALE GENOMIC DNA]</scope>
    <source>
        <strain evidence="7 8">H11R3</strain>
    </source>
</reference>
<comment type="function">
    <text evidence="4">Acts as a flagellar brake, regulating swimming and swarming in a bis-(3'-5') cyclic diguanylic acid (c-di-GMP)-dependent manner. Binds 1 c-di-GMP dimer per subunit. Increasing levels of c-di-GMP lead to decreased motility.</text>
</comment>
<sequence>MQQPPSLEPVFVSDTGPYLVSASIEIKYLLRQLLDNGEIICLYPAGKREPFAISTVLAINDDELLFDVSNDAGTNAALTKEGRMLLVGVVNKVKVQFELPNVMLVAYDGRTAIRSGGPVQTLRMQRRDFYRLDIPMSQKIDCVIPLNDGGHTELSITDISLGGLSLLGVSSDLPMQVGDVLRDCRVQLLDIGIIEVDMQICIVIDVTLRNGIKTQRIGCRFFDLSGKMQTLIQRFINKIERQRISRE</sequence>
<dbReference type="InterPro" id="IPR012349">
    <property type="entry name" value="Split_barrel_FMN-bd"/>
</dbReference>
<proteinExistence type="inferred from homology"/>
<dbReference type="Gene3D" id="2.40.10.220">
    <property type="entry name" value="predicted glycosyltransferase like domains"/>
    <property type="match status" value="1"/>
</dbReference>
<dbReference type="AlphaFoldDB" id="A0A3S8ZWA2"/>
<evidence type="ECO:0000256" key="4">
    <source>
        <dbReference type="HAMAP-Rule" id="MF_01457"/>
    </source>
</evidence>
<keyword evidence="1 4" id="KW-0973">c-di-GMP</keyword>